<organism evidence="2 3">
    <name type="scientific">Desulfofarcimen acetoxidans (strain ATCC 49208 / DSM 771 / KCTC 5769 / VKM B-1644 / 5575)</name>
    <name type="common">Desulfotomaculum acetoxidans</name>
    <dbReference type="NCBI Taxonomy" id="485916"/>
    <lineage>
        <taxon>Bacteria</taxon>
        <taxon>Bacillati</taxon>
        <taxon>Bacillota</taxon>
        <taxon>Clostridia</taxon>
        <taxon>Eubacteriales</taxon>
        <taxon>Peptococcaceae</taxon>
        <taxon>Desulfofarcimen</taxon>
    </lineage>
</organism>
<dbReference type="HOGENOM" id="CLU_1746674_0_0_9"/>
<name>C8W696_DESAS</name>
<keyword evidence="3" id="KW-1185">Reference proteome</keyword>
<protein>
    <recommendedName>
        <fullName evidence="4">Integral membrane protein</fullName>
    </recommendedName>
</protein>
<feature type="transmembrane region" description="Helical" evidence="1">
    <location>
        <begin position="33"/>
        <end position="53"/>
    </location>
</feature>
<feature type="transmembrane region" description="Helical" evidence="1">
    <location>
        <begin position="7"/>
        <end position="27"/>
    </location>
</feature>
<evidence type="ECO:0008006" key="4">
    <source>
        <dbReference type="Google" id="ProtNLM"/>
    </source>
</evidence>
<keyword evidence="1" id="KW-1133">Transmembrane helix</keyword>
<evidence type="ECO:0000256" key="1">
    <source>
        <dbReference type="SAM" id="Phobius"/>
    </source>
</evidence>
<dbReference type="KEGG" id="dae:Dtox_1303"/>
<evidence type="ECO:0000313" key="2">
    <source>
        <dbReference type="EMBL" id="ACV62185.1"/>
    </source>
</evidence>
<dbReference type="STRING" id="485916.Dtox_1303"/>
<dbReference type="OrthoDB" id="2111682at2"/>
<feature type="transmembrane region" description="Helical" evidence="1">
    <location>
        <begin position="60"/>
        <end position="77"/>
    </location>
</feature>
<evidence type="ECO:0000313" key="3">
    <source>
        <dbReference type="Proteomes" id="UP000002217"/>
    </source>
</evidence>
<dbReference type="Pfam" id="PF10710">
    <property type="entry name" value="DUF2512"/>
    <property type="match status" value="1"/>
</dbReference>
<keyword evidence="1" id="KW-0472">Membrane</keyword>
<dbReference type="Proteomes" id="UP000002217">
    <property type="component" value="Chromosome"/>
</dbReference>
<dbReference type="AlphaFoldDB" id="C8W696"/>
<reference evidence="2 3" key="1">
    <citation type="journal article" date="2009" name="Stand. Genomic Sci.">
        <title>Complete genome sequence of Desulfotomaculum acetoxidans type strain (5575).</title>
        <authorList>
            <person name="Spring S."/>
            <person name="Lapidus A."/>
            <person name="Schroder M."/>
            <person name="Gleim D."/>
            <person name="Sims D."/>
            <person name="Meincke L."/>
            <person name="Glavina Del Rio T."/>
            <person name="Tice H."/>
            <person name="Copeland A."/>
            <person name="Cheng J.F."/>
            <person name="Lucas S."/>
            <person name="Chen F."/>
            <person name="Nolan M."/>
            <person name="Bruce D."/>
            <person name="Goodwin L."/>
            <person name="Pitluck S."/>
            <person name="Ivanova N."/>
            <person name="Mavromatis K."/>
            <person name="Mikhailova N."/>
            <person name="Pati A."/>
            <person name="Chen A."/>
            <person name="Palaniappan K."/>
            <person name="Land M."/>
            <person name="Hauser L."/>
            <person name="Chang Y.J."/>
            <person name="Jeffries C.D."/>
            <person name="Chain P."/>
            <person name="Saunders E."/>
            <person name="Brettin T."/>
            <person name="Detter J.C."/>
            <person name="Goker M."/>
            <person name="Bristow J."/>
            <person name="Eisen J.A."/>
            <person name="Markowitz V."/>
            <person name="Hugenholtz P."/>
            <person name="Kyrpides N.C."/>
            <person name="Klenk H.P."/>
            <person name="Han C."/>
        </authorList>
    </citation>
    <scope>NUCLEOTIDE SEQUENCE [LARGE SCALE GENOMIC DNA]</scope>
    <source>
        <strain evidence="3">ATCC 49208 / DSM 771 / VKM B-1644</strain>
    </source>
</reference>
<keyword evidence="1" id="KW-0812">Transmembrane</keyword>
<dbReference type="eggNOG" id="ENOG5032CDP">
    <property type="taxonomic scope" value="Bacteria"/>
</dbReference>
<sequence>MKKHINALITKFLFIAPVIGLVGPIFSGMNYKIAVIAAAIITLGTYLSADLILLPRMGKIPALIGDAIIALVVYWEITFVTGWARFSLVGMLLSTLAIVFGEIYFHNYLLKTVLRQPGYNKNIVSHTAVNTKNEKSQQINKKSRSGKKR</sequence>
<dbReference type="RefSeq" id="WP_015756900.1">
    <property type="nucleotide sequence ID" value="NC_013216.1"/>
</dbReference>
<gene>
    <name evidence="2" type="ordered locus">Dtox_1303</name>
</gene>
<dbReference type="InterPro" id="IPR019649">
    <property type="entry name" value="DUF2512"/>
</dbReference>
<proteinExistence type="predicted"/>
<accession>C8W696</accession>
<dbReference type="EMBL" id="CP001720">
    <property type="protein sequence ID" value="ACV62185.1"/>
    <property type="molecule type" value="Genomic_DNA"/>
</dbReference>
<feature type="transmembrane region" description="Helical" evidence="1">
    <location>
        <begin position="83"/>
        <end position="105"/>
    </location>
</feature>